<dbReference type="Pfam" id="PF06609">
    <property type="entry name" value="TRI12"/>
    <property type="match status" value="1"/>
</dbReference>
<name>A0AA39GSF0_SARSR</name>
<dbReference type="InterPro" id="IPR005829">
    <property type="entry name" value="Sugar_transporter_CS"/>
</dbReference>
<keyword evidence="4 7" id="KW-1133">Transmembrane helix</keyword>
<feature type="transmembrane region" description="Helical" evidence="7">
    <location>
        <begin position="392"/>
        <end position="412"/>
    </location>
</feature>
<keyword evidence="2" id="KW-0813">Transport</keyword>
<evidence type="ECO:0000313" key="9">
    <source>
        <dbReference type="EMBL" id="KAK0391873.1"/>
    </source>
</evidence>
<feature type="transmembrane region" description="Helical" evidence="7">
    <location>
        <begin position="71"/>
        <end position="89"/>
    </location>
</feature>
<feature type="transmembrane region" description="Helical" evidence="7">
    <location>
        <begin position="300"/>
        <end position="321"/>
    </location>
</feature>
<evidence type="ECO:0000256" key="7">
    <source>
        <dbReference type="SAM" id="Phobius"/>
    </source>
</evidence>
<feature type="compositionally biased region" description="Basic and acidic residues" evidence="6">
    <location>
        <begin position="1"/>
        <end position="11"/>
    </location>
</feature>
<dbReference type="Proteomes" id="UP001175261">
    <property type="component" value="Unassembled WGS sequence"/>
</dbReference>
<evidence type="ECO:0000313" key="10">
    <source>
        <dbReference type="Proteomes" id="UP001175261"/>
    </source>
</evidence>
<comment type="subcellular location">
    <subcellularLocation>
        <location evidence="1">Membrane</location>
        <topology evidence="1">Multi-pass membrane protein</topology>
    </subcellularLocation>
</comment>
<feature type="domain" description="Major facilitator superfamily (MFS) profile" evidence="8">
    <location>
        <begin position="34"/>
        <end position="544"/>
    </location>
</feature>
<gene>
    <name evidence="9" type="ORF">NLU13_1371</name>
</gene>
<dbReference type="PANTHER" id="PTHR23501">
    <property type="entry name" value="MAJOR FACILITATOR SUPERFAMILY"/>
    <property type="match status" value="1"/>
</dbReference>
<feature type="transmembrane region" description="Helical" evidence="7">
    <location>
        <begin position="327"/>
        <end position="356"/>
    </location>
</feature>
<reference evidence="9" key="1">
    <citation type="submission" date="2022-10" db="EMBL/GenBank/DDBJ databases">
        <title>Determination and structural analysis of whole genome sequence of Sarocladium strictum F4-1.</title>
        <authorList>
            <person name="Hu L."/>
            <person name="Jiang Y."/>
        </authorList>
    </citation>
    <scope>NUCLEOTIDE SEQUENCE</scope>
    <source>
        <strain evidence="9">F4-1</strain>
    </source>
</reference>
<feature type="transmembrane region" description="Helical" evidence="7">
    <location>
        <begin position="126"/>
        <end position="150"/>
    </location>
</feature>
<feature type="transmembrane region" description="Helical" evidence="7">
    <location>
        <begin position="230"/>
        <end position="249"/>
    </location>
</feature>
<keyword evidence="10" id="KW-1185">Reference proteome</keyword>
<evidence type="ECO:0000256" key="1">
    <source>
        <dbReference type="ARBA" id="ARBA00004141"/>
    </source>
</evidence>
<feature type="transmembrane region" description="Helical" evidence="7">
    <location>
        <begin position="162"/>
        <end position="184"/>
    </location>
</feature>
<dbReference type="InterPro" id="IPR010573">
    <property type="entry name" value="MFS_Str1/Tri12-like"/>
</dbReference>
<evidence type="ECO:0000256" key="3">
    <source>
        <dbReference type="ARBA" id="ARBA00022692"/>
    </source>
</evidence>
<feature type="transmembrane region" description="Helical" evidence="7">
    <location>
        <begin position="190"/>
        <end position="210"/>
    </location>
</feature>
<evidence type="ECO:0000256" key="5">
    <source>
        <dbReference type="ARBA" id="ARBA00023136"/>
    </source>
</evidence>
<dbReference type="AlphaFoldDB" id="A0AA39GSF0"/>
<dbReference type="PROSITE" id="PS00216">
    <property type="entry name" value="SUGAR_TRANSPORT_1"/>
    <property type="match status" value="1"/>
</dbReference>
<evidence type="ECO:0000256" key="6">
    <source>
        <dbReference type="SAM" id="MobiDB-lite"/>
    </source>
</evidence>
<evidence type="ECO:0000256" key="4">
    <source>
        <dbReference type="ARBA" id="ARBA00022989"/>
    </source>
</evidence>
<feature type="transmembrane region" description="Helical" evidence="7">
    <location>
        <begin position="521"/>
        <end position="540"/>
    </location>
</feature>
<dbReference type="InterPro" id="IPR020846">
    <property type="entry name" value="MFS_dom"/>
</dbReference>
<dbReference type="GO" id="GO:0022857">
    <property type="term" value="F:transmembrane transporter activity"/>
    <property type="evidence" value="ECO:0007669"/>
    <property type="project" value="InterPro"/>
</dbReference>
<evidence type="ECO:0000259" key="8">
    <source>
        <dbReference type="PROSITE" id="PS50850"/>
    </source>
</evidence>
<organism evidence="9 10">
    <name type="scientific">Sarocladium strictum</name>
    <name type="common">Black bundle disease fungus</name>
    <name type="synonym">Acremonium strictum</name>
    <dbReference type="NCBI Taxonomy" id="5046"/>
    <lineage>
        <taxon>Eukaryota</taxon>
        <taxon>Fungi</taxon>
        <taxon>Dikarya</taxon>
        <taxon>Ascomycota</taxon>
        <taxon>Pezizomycotina</taxon>
        <taxon>Sordariomycetes</taxon>
        <taxon>Hypocreomycetidae</taxon>
        <taxon>Hypocreales</taxon>
        <taxon>Sarocladiaceae</taxon>
        <taxon>Sarocladium</taxon>
    </lineage>
</organism>
<dbReference type="Gene3D" id="1.20.1250.20">
    <property type="entry name" value="MFS general substrate transporter like domains"/>
    <property type="match status" value="2"/>
</dbReference>
<feature type="region of interest" description="Disordered" evidence="6">
    <location>
        <begin position="1"/>
        <end position="21"/>
    </location>
</feature>
<sequence>MGVHQNEKVETRPGSPRAESELSPVEAQVHIRTIIAIIAVNFALFGQMVSLVGSGFLAQTMATFLGDASKAVWFSTSIAIATIALNPPISQAADFWGRKWLMVITNAVAVPGCIIISRAQNIGTCIAGFCIMGLTFGSQSLLYSVVSEILPRKHRGIGQASLNITSGLGAVFALLVGGGLIRHNVEHFRIYWYIACGVYAIATLGVIIGYNPPPRPLQKSLTTMQKVRSLDWLGFLLMTAGLTLFSIGLQFYGNPYSFQDAAVLGPFIVGVCLLIAFSLYQWLGRSDGLVHHGLFRDRNFAIALVGIFTEGSAFFASNSYFAFEVSILAHVSLFEAAIHFSIFFFGALFFSGLAGVLVDRTKSVREPLIFGFAGLMAYNAAMTSINPGSGQAPFWGLAVLGSVGLGFIITTITIAAQMSAPPELISVTTGLLVTSRSVGGIVGLAVNNAIFINSVKNQVPSHIAKAVLPLGFPPENLQSLIPAMLSNNPALVAKVPGLTPEIGLAAQHGLFEGYAISFRHVWIAATCFCAVGFLLSCFLINKKSEFTAAIDAPMEQDVDFGDGISPKAMEQAEHVEIEEIAPAQRAT</sequence>
<dbReference type="SUPFAM" id="SSF103473">
    <property type="entry name" value="MFS general substrate transporter"/>
    <property type="match status" value="1"/>
</dbReference>
<keyword evidence="5 7" id="KW-0472">Membrane</keyword>
<dbReference type="EMBL" id="JAPDFR010000001">
    <property type="protein sequence ID" value="KAK0391873.1"/>
    <property type="molecule type" value="Genomic_DNA"/>
</dbReference>
<feature type="transmembrane region" description="Helical" evidence="7">
    <location>
        <begin position="368"/>
        <end position="386"/>
    </location>
</feature>
<accession>A0AA39GSF0</accession>
<proteinExistence type="predicted"/>
<feature type="transmembrane region" description="Helical" evidence="7">
    <location>
        <begin position="34"/>
        <end position="59"/>
    </location>
</feature>
<protein>
    <recommendedName>
        <fullName evidence="8">Major facilitator superfamily (MFS) profile domain-containing protein</fullName>
    </recommendedName>
</protein>
<dbReference type="InterPro" id="IPR036259">
    <property type="entry name" value="MFS_trans_sf"/>
</dbReference>
<comment type="caution">
    <text evidence="9">The sequence shown here is derived from an EMBL/GenBank/DDBJ whole genome shotgun (WGS) entry which is preliminary data.</text>
</comment>
<dbReference type="PROSITE" id="PS50850">
    <property type="entry name" value="MFS"/>
    <property type="match status" value="1"/>
</dbReference>
<keyword evidence="3 7" id="KW-0812">Transmembrane</keyword>
<evidence type="ECO:0000256" key="2">
    <source>
        <dbReference type="ARBA" id="ARBA00022448"/>
    </source>
</evidence>
<feature type="transmembrane region" description="Helical" evidence="7">
    <location>
        <begin position="261"/>
        <end position="280"/>
    </location>
</feature>
<feature type="transmembrane region" description="Helical" evidence="7">
    <location>
        <begin position="101"/>
        <end position="120"/>
    </location>
</feature>
<dbReference type="PANTHER" id="PTHR23501:SF195">
    <property type="entry name" value="PEP5"/>
    <property type="match status" value="1"/>
</dbReference>
<dbReference type="GO" id="GO:0005886">
    <property type="term" value="C:plasma membrane"/>
    <property type="evidence" value="ECO:0007669"/>
    <property type="project" value="TreeGrafter"/>
</dbReference>